<evidence type="ECO:0008006" key="3">
    <source>
        <dbReference type="Google" id="ProtNLM"/>
    </source>
</evidence>
<comment type="caution">
    <text evidence="1">The sequence shown here is derived from an EMBL/GenBank/DDBJ whole genome shotgun (WGS) entry which is preliminary data.</text>
</comment>
<dbReference type="AlphaFoldDB" id="A0A916YKY4"/>
<reference evidence="1 2" key="1">
    <citation type="journal article" date="2014" name="Int. J. Syst. Evol. Microbiol.">
        <title>Complete genome sequence of Corynebacterium casei LMG S-19264T (=DSM 44701T), isolated from a smear-ripened cheese.</title>
        <authorList>
            <consortium name="US DOE Joint Genome Institute (JGI-PGF)"/>
            <person name="Walter F."/>
            <person name="Albersmeier A."/>
            <person name="Kalinowski J."/>
            <person name="Ruckert C."/>
        </authorList>
    </citation>
    <scope>NUCLEOTIDE SEQUENCE [LARGE SCALE GENOMIC DNA]</scope>
    <source>
        <strain evidence="1 2">CGMCC 1.15358</strain>
    </source>
</reference>
<sequence length="349" mass="39238">MAVEDYNWADKLVHKLAFGTKVPQDVLCDIEAQLYADQISRQKAMAPIFITSLPRAGTTVLLEVLARHPALVAHSYRDMPFVLSPIIWRRVSSRFHVAQDAAERSHGDGLMINVDSPEAFEEVLWLREFGDHYTKTGIATWDRLPPEFVKTFREHMKALIASRGVEHGGRYLSKNNANIARYGALARALPDAKFLLPLRHPLDQAVSLMKQHKRALAEHDATPFARAYTRDVGHFEFGRNHRPILFDSFATDGLDPEHVDYWLAYWIAGHRQFESDMRAVVLDMGALTNGATPVETVFDRLGLAPSAEALAHASGLLRPLPERRDDAGADEDLLKTATELFETIRARAI</sequence>
<proteinExistence type="predicted"/>
<dbReference type="InterPro" id="IPR027417">
    <property type="entry name" value="P-loop_NTPase"/>
</dbReference>
<dbReference type="EMBL" id="BMIO01000007">
    <property type="protein sequence ID" value="GGD49568.1"/>
    <property type="molecule type" value="Genomic_DNA"/>
</dbReference>
<organism evidence="1 2">
    <name type="scientific">Croceicoccus pelagius</name>
    <dbReference type="NCBI Taxonomy" id="1703341"/>
    <lineage>
        <taxon>Bacteria</taxon>
        <taxon>Pseudomonadati</taxon>
        <taxon>Pseudomonadota</taxon>
        <taxon>Alphaproteobacteria</taxon>
        <taxon>Sphingomonadales</taxon>
        <taxon>Erythrobacteraceae</taxon>
        <taxon>Croceicoccus</taxon>
    </lineage>
</organism>
<gene>
    <name evidence="1" type="ORF">GCM10010989_24820</name>
</gene>
<evidence type="ECO:0000313" key="2">
    <source>
        <dbReference type="Proteomes" id="UP000598997"/>
    </source>
</evidence>
<evidence type="ECO:0000313" key="1">
    <source>
        <dbReference type="EMBL" id="GGD49568.1"/>
    </source>
</evidence>
<dbReference type="OrthoDB" id="7840040at2"/>
<keyword evidence="2" id="KW-1185">Reference proteome</keyword>
<dbReference type="Gene3D" id="3.40.50.300">
    <property type="entry name" value="P-loop containing nucleotide triphosphate hydrolases"/>
    <property type="match status" value="1"/>
</dbReference>
<accession>A0A916YKY4</accession>
<dbReference type="Pfam" id="PF13469">
    <property type="entry name" value="Sulfotransfer_3"/>
    <property type="match status" value="1"/>
</dbReference>
<dbReference type="SUPFAM" id="SSF52540">
    <property type="entry name" value="P-loop containing nucleoside triphosphate hydrolases"/>
    <property type="match status" value="1"/>
</dbReference>
<dbReference type="Proteomes" id="UP000598997">
    <property type="component" value="Unassembled WGS sequence"/>
</dbReference>
<dbReference type="RefSeq" id="WP_066764071.1">
    <property type="nucleotide sequence ID" value="NZ_BMIO01000007.1"/>
</dbReference>
<protein>
    <recommendedName>
        <fullName evidence="3">Sulfotransferase family protein</fullName>
    </recommendedName>
</protein>
<name>A0A916YKY4_9SPHN</name>